<dbReference type="Gene3D" id="1.10.10.970">
    <property type="entry name" value="RNA 2'-phosphotransferase, Tpt1/KptA family, N-terminal domain"/>
    <property type="match status" value="1"/>
</dbReference>
<name>D2QIW0_SPILD</name>
<evidence type="ECO:0000256" key="5">
    <source>
        <dbReference type="HAMAP-Rule" id="MF_00299"/>
    </source>
</evidence>
<organism evidence="6 7">
    <name type="scientific">Spirosoma linguale (strain ATCC 33905 / DSM 74 / LMG 10896 / Claus 1)</name>
    <dbReference type="NCBI Taxonomy" id="504472"/>
    <lineage>
        <taxon>Bacteria</taxon>
        <taxon>Pseudomonadati</taxon>
        <taxon>Bacteroidota</taxon>
        <taxon>Cytophagia</taxon>
        <taxon>Cytophagales</taxon>
        <taxon>Cytophagaceae</taxon>
        <taxon>Spirosoma</taxon>
    </lineage>
</organism>
<dbReference type="STRING" id="504472.Slin_4048"/>
<dbReference type="AlphaFoldDB" id="D2QIW0"/>
<sequence length="182" mass="20736">MIIDSEAKRISKLLSLALRHKPETTGIILDKNGWTDVDLLIAKLQAQSYPVNFEQLCYIVDTNNKSRFAFNNDKSKIRANQGHSVEVDLGYMTEEPPHFLYHGTATRFINQIIIEGLKKMSRHHVHLSADELTALRVGERHGEPIVLTVKAKEMAANGHVFHRSENGIWLTDFVPPSYLIYE</sequence>
<dbReference type="InterPro" id="IPR022928">
    <property type="entry name" value="RNA_2'-PTrans_KptA"/>
</dbReference>
<dbReference type="GO" id="GO:0000215">
    <property type="term" value="F:tRNA 2'-phosphotransferase activity"/>
    <property type="evidence" value="ECO:0007669"/>
    <property type="project" value="TreeGrafter"/>
</dbReference>
<evidence type="ECO:0000256" key="2">
    <source>
        <dbReference type="ARBA" id="ARBA00022679"/>
    </source>
</evidence>
<dbReference type="HOGENOM" id="CLU_052998_4_0_10"/>
<comment type="function">
    <text evidence="4 5">Removes the 2'-phosphate from RNA via an intermediate in which the phosphate is ADP-ribosylated by NAD followed by a presumed transesterification to release the RNA and generate ADP-ribose 1''-2''-cyclic phosphate (APPR&gt;P). May function as an ADP-ribosylase.</text>
</comment>
<keyword evidence="3 5" id="KW-0520">NAD</keyword>
<dbReference type="PANTHER" id="PTHR12684:SF2">
    <property type="entry name" value="TRNA 2'-PHOSPHOTRANSFERASE 1"/>
    <property type="match status" value="1"/>
</dbReference>
<evidence type="ECO:0000256" key="1">
    <source>
        <dbReference type="ARBA" id="ARBA00009836"/>
    </source>
</evidence>
<dbReference type="GO" id="GO:0006388">
    <property type="term" value="P:tRNA splicing, via endonucleolytic cleavage and ligation"/>
    <property type="evidence" value="ECO:0007669"/>
    <property type="project" value="UniProtKB-UniRule"/>
</dbReference>
<dbReference type="InterPro" id="IPR042081">
    <property type="entry name" value="RNA_2'-PTrans_C"/>
</dbReference>
<evidence type="ECO:0000313" key="7">
    <source>
        <dbReference type="Proteomes" id="UP000002028"/>
    </source>
</evidence>
<comment type="similarity">
    <text evidence="1 5">Belongs to the KptA/TPT1 family.</text>
</comment>
<dbReference type="Pfam" id="PF01885">
    <property type="entry name" value="PTS_2-RNA"/>
    <property type="match status" value="1"/>
</dbReference>
<dbReference type="RefSeq" id="WP_012928546.1">
    <property type="nucleotide sequence ID" value="NC_013730.1"/>
</dbReference>
<keyword evidence="7" id="KW-1185">Reference proteome</keyword>
<evidence type="ECO:0000313" key="6">
    <source>
        <dbReference type="EMBL" id="ADB40036.1"/>
    </source>
</evidence>
<dbReference type="Proteomes" id="UP000002028">
    <property type="component" value="Chromosome"/>
</dbReference>
<dbReference type="GO" id="GO:0003950">
    <property type="term" value="F:NAD+ poly-ADP-ribosyltransferase activity"/>
    <property type="evidence" value="ECO:0007669"/>
    <property type="project" value="InterPro"/>
</dbReference>
<dbReference type="NCBIfam" id="NF002014">
    <property type="entry name" value="PRK00819.1-4"/>
    <property type="match status" value="1"/>
</dbReference>
<dbReference type="EMBL" id="CP001769">
    <property type="protein sequence ID" value="ADB40036.1"/>
    <property type="molecule type" value="Genomic_DNA"/>
</dbReference>
<dbReference type="KEGG" id="sli:Slin_4048"/>
<dbReference type="InterPro" id="IPR042080">
    <property type="entry name" value="RNA_2'-PTrans_N"/>
</dbReference>
<evidence type="ECO:0000256" key="4">
    <source>
        <dbReference type="ARBA" id="ARBA00025212"/>
    </source>
</evidence>
<proteinExistence type="inferred from homology"/>
<dbReference type="SUPFAM" id="SSF56399">
    <property type="entry name" value="ADP-ribosylation"/>
    <property type="match status" value="1"/>
</dbReference>
<evidence type="ECO:0000256" key="3">
    <source>
        <dbReference type="ARBA" id="ARBA00023027"/>
    </source>
</evidence>
<accession>D2QIW0</accession>
<dbReference type="eggNOG" id="COG1859">
    <property type="taxonomic scope" value="Bacteria"/>
</dbReference>
<dbReference type="PANTHER" id="PTHR12684">
    <property type="entry name" value="PUTATIVE PHOSPHOTRANSFERASE"/>
    <property type="match status" value="1"/>
</dbReference>
<dbReference type="InterPro" id="IPR002745">
    <property type="entry name" value="Ptrans_KptA/Tpt1"/>
</dbReference>
<keyword evidence="2 5" id="KW-0808">Transferase</keyword>
<dbReference type="Gene3D" id="3.20.170.30">
    <property type="match status" value="1"/>
</dbReference>
<dbReference type="EC" id="2.7.1.-" evidence="5"/>
<protein>
    <recommendedName>
        <fullName evidence="5">Probable RNA 2'-phosphotransferase</fullName>
        <ecNumber evidence="5">2.7.1.-</ecNumber>
    </recommendedName>
</protein>
<reference evidence="6 7" key="1">
    <citation type="journal article" date="2010" name="Stand. Genomic Sci.">
        <title>Complete genome sequence of Spirosoma linguale type strain (1).</title>
        <authorList>
            <person name="Lail K."/>
            <person name="Sikorski J."/>
            <person name="Saunders E."/>
            <person name="Lapidus A."/>
            <person name="Glavina Del Rio T."/>
            <person name="Copeland A."/>
            <person name="Tice H."/>
            <person name="Cheng J.-F."/>
            <person name="Lucas S."/>
            <person name="Nolan M."/>
            <person name="Bruce D."/>
            <person name="Goodwin L."/>
            <person name="Pitluck S."/>
            <person name="Ivanova N."/>
            <person name="Mavromatis K."/>
            <person name="Ovchinnikova G."/>
            <person name="Pati A."/>
            <person name="Chen A."/>
            <person name="Palaniappan K."/>
            <person name="Land M."/>
            <person name="Hauser L."/>
            <person name="Chang Y.-J."/>
            <person name="Jeffries C.D."/>
            <person name="Chain P."/>
            <person name="Brettin T."/>
            <person name="Detter J.C."/>
            <person name="Schuetze A."/>
            <person name="Rohde M."/>
            <person name="Tindall B.J."/>
            <person name="Goeker M."/>
            <person name="Bristow J."/>
            <person name="Eisen J.A."/>
            <person name="Markowitz V."/>
            <person name="Hugenholtz P."/>
            <person name="Kyrpides N.C."/>
            <person name="Klenk H.-P."/>
            <person name="Chen F."/>
        </authorList>
    </citation>
    <scope>NUCLEOTIDE SEQUENCE [LARGE SCALE GENOMIC DNA]</scope>
    <source>
        <strain evidence="7">ATCC 33905 / DSM 74 / LMG 10896 / Claus 1</strain>
    </source>
</reference>
<gene>
    <name evidence="5" type="primary">kptA</name>
    <name evidence="6" type="ordered locus">Slin_4048</name>
</gene>
<dbReference type="HAMAP" id="MF_00299">
    <property type="entry name" value="KptA"/>
    <property type="match status" value="1"/>
</dbReference>